<organism evidence="4 5">
    <name type="scientific">Clostridium grantii DSM 8605</name>
    <dbReference type="NCBI Taxonomy" id="1121316"/>
    <lineage>
        <taxon>Bacteria</taxon>
        <taxon>Bacillati</taxon>
        <taxon>Bacillota</taxon>
        <taxon>Clostridia</taxon>
        <taxon>Eubacteriales</taxon>
        <taxon>Clostridiaceae</taxon>
        <taxon>Clostridium</taxon>
    </lineage>
</organism>
<name>A0A1M5VT45_9CLOT</name>
<dbReference type="GO" id="GO:0071949">
    <property type="term" value="F:FAD binding"/>
    <property type="evidence" value="ECO:0007669"/>
    <property type="project" value="InterPro"/>
</dbReference>
<accession>A0A1M5VT45</accession>
<keyword evidence="1" id="KW-0285">Flavoprotein</keyword>
<dbReference type="SUPFAM" id="SSF55447">
    <property type="entry name" value="CO dehydrogenase flavoprotein C-terminal domain-like"/>
    <property type="match status" value="1"/>
</dbReference>
<dbReference type="InterPro" id="IPR051312">
    <property type="entry name" value="Diverse_Substr_Oxidored"/>
</dbReference>
<dbReference type="Pfam" id="PF00941">
    <property type="entry name" value="FAD_binding_5"/>
    <property type="match status" value="1"/>
</dbReference>
<dbReference type="Proteomes" id="UP000184447">
    <property type="component" value="Unassembled WGS sequence"/>
</dbReference>
<evidence type="ECO:0000259" key="3">
    <source>
        <dbReference type="PROSITE" id="PS51387"/>
    </source>
</evidence>
<reference evidence="4 5" key="1">
    <citation type="submission" date="2016-11" db="EMBL/GenBank/DDBJ databases">
        <authorList>
            <person name="Jaros S."/>
            <person name="Januszkiewicz K."/>
            <person name="Wedrychowicz H."/>
        </authorList>
    </citation>
    <scope>NUCLEOTIDE SEQUENCE [LARGE SCALE GENOMIC DNA]</scope>
    <source>
        <strain evidence="4 5">DSM 8605</strain>
    </source>
</reference>
<gene>
    <name evidence="4" type="ORF">SAMN02745207_02461</name>
</gene>
<dbReference type="InterPro" id="IPR016166">
    <property type="entry name" value="FAD-bd_PCMH"/>
</dbReference>
<dbReference type="InterPro" id="IPR005107">
    <property type="entry name" value="CO_DH_flav_C"/>
</dbReference>
<dbReference type="AlphaFoldDB" id="A0A1M5VT45"/>
<evidence type="ECO:0000256" key="1">
    <source>
        <dbReference type="ARBA" id="ARBA00022630"/>
    </source>
</evidence>
<dbReference type="InterPro" id="IPR036683">
    <property type="entry name" value="CO_DH_flav_C_dom_sf"/>
</dbReference>
<dbReference type="InterPro" id="IPR036318">
    <property type="entry name" value="FAD-bd_PCMH-like_sf"/>
</dbReference>
<dbReference type="PANTHER" id="PTHR42659:SF9">
    <property type="entry name" value="XANTHINE DEHYDROGENASE FAD-BINDING SUBUNIT XDHB-RELATED"/>
    <property type="match status" value="1"/>
</dbReference>
<dbReference type="Pfam" id="PF03450">
    <property type="entry name" value="CO_deh_flav_C"/>
    <property type="match status" value="1"/>
</dbReference>
<dbReference type="InterPro" id="IPR016169">
    <property type="entry name" value="FAD-bd_PCMH_sub2"/>
</dbReference>
<dbReference type="Gene3D" id="3.30.390.50">
    <property type="entry name" value="CO dehydrogenase flavoprotein, C-terminal domain"/>
    <property type="match status" value="1"/>
</dbReference>
<dbReference type="PROSITE" id="PS51387">
    <property type="entry name" value="FAD_PCMH"/>
    <property type="match status" value="1"/>
</dbReference>
<evidence type="ECO:0000313" key="5">
    <source>
        <dbReference type="Proteomes" id="UP000184447"/>
    </source>
</evidence>
<dbReference type="EMBL" id="FQXM01000013">
    <property type="protein sequence ID" value="SHH78360.1"/>
    <property type="molecule type" value="Genomic_DNA"/>
</dbReference>
<dbReference type="SUPFAM" id="SSF56176">
    <property type="entry name" value="FAD-binding/transporter-associated domain-like"/>
    <property type="match status" value="1"/>
</dbReference>
<dbReference type="PANTHER" id="PTHR42659">
    <property type="entry name" value="XANTHINE DEHYDROGENASE SUBUNIT C-RELATED"/>
    <property type="match status" value="1"/>
</dbReference>
<keyword evidence="2" id="KW-0560">Oxidoreductase</keyword>
<dbReference type="InterPro" id="IPR002346">
    <property type="entry name" value="Mopterin_DH_FAD-bd"/>
</dbReference>
<dbReference type="RefSeq" id="WP_073338727.1">
    <property type="nucleotide sequence ID" value="NZ_FQXM01000013.1"/>
</dbReference>
<sequence length="265" mass="29703">MFTIQQYAQPVDLKEAYEILMEKKNNTVLGGCAWLRMGNKRIGTAIDLTSINLDFITEDNDYIEIGAMTSLREVEINSILKEYSNGIICSAVSNIIGVQFRNVVTVGGSVFSRFGFSDFITPLLAIDTQVELFKGGRMLLKDFLKKPYEKDILVKLIIKKENINASYKMIRNSAADFPLLNVAVAKKDKTCTIVVGARPARAEIAEKASKFLSENTFSEENIEKAADMAVQELTFEGNKRASKEYREEVSKVLVKRAIKEAMLCK</sequence>
<dbReference type="STRING" id="1121316.SAMN02745207_02461"/>
<evidence type="ECO:0000313" key="4">
    <source>
        <dbReference type="EMBL" id="SHH78360.1"/>
    </source>
</evidence>
<keyword evidence="5" id="KW-1185">Reference proteome</keyword>
<evidence type="ECO:0000256" key="2">
    <source>
        <dbReference type="ARBA" id="ARBA00023002"/>
    </source>
</evidence>
<proteinExistence type="predicted"/>
<dbReference type="Gene3D" id="3.30.465.10">
    <property type="match status" value="1"/>
</dbReference>
<dbReference type="OrthoDB" id="9803647at2"/>
<dbReference type="GO" id="GO:0016491">
    <property type="term" value="F:oxidoreductase activity"/>
    <property type="evidence" value="ECO:0007669"/>
    <property type="project" value="UniProtKB-KW"/>
</dbReference>
<dbReference type="SMART" id="SM01092">
    <property type="entry name" value="CO_deh_flav_C"/>
    <property type="match status" value="1"/>
</dbReference>
<feature type="domain" description="FAD-binding PCMH-type" evidence="3">
    <location>
        <begin position="1"/>
        <end position="163"/>
    </location>
</feature>
<protein>
    <submittedName>
        <fullName evidence="4">CO or xanthine dehydrogenase, FAD-binding subunit</fullName>
    </submittedName>
</protein>